<dbReference type="SUPFAM" id="SSF47473">
    <property type="entry name" value="EF-hand"/>
    <property type="match status" value="1"/>
</dbReference>
<keyword evidence="3" id="KW-0479">Metal-binding</keyword>
<evidence type="ECO:0000313" key="8">
    <source>
        <dbReference type="Proteomes" id="UP000037460"/>
    </source>
</evidence>
<dbReference type="EMBL" id="JWZX01002703">
    <property type="protein sequence ID" value="KOO27538.1"/>
    <property type="molecule type" value="Genomic_DNA"/>
</dbReference>
<comment type="function">
    <text evidence="1">May contribute to the rapid motility of the trypanosomes, playing a role either in flagellar structure or in calcium metabolism. Could alternate between a GDP-bound inactive form to a calcium/GTP-bound active form.</text>
</comment>
<protein>
    <submittedName>
        <fullName evidence="7">Flagellar calcium-binding protein</fullName>
    </submittedName>
</protein>
<evidence type="ECO:0000259" key="6">
    <source>
        <dbReference type="PROSITE" id="PS50222"/>
    </source>
</evidence>
<evidence type="ECO:0000313" key="7">
    <source>
        <dbReference type="EMBL" id="KOO27538.1"/>
    </source>
</evidence>
<dbReference type="OrthoDB" id="26525at2759"/>
<comment type="caution">
    <text evidence="7">The sequence shown here is derived from an EMBL/GenBank/DDBJ whole genome shotgun (WGS) entry which is preliminary data.</text>
</comment>
<name>A0A0M0JMS3_9EUKA</name>
<dbReference type="Pfam" id="PF22592">
    <property type="entry name" value="FCaBP_EF-hand"/>
    <property type="match status" value="1"/>
</dbReference>
<dbReference type="InterPro" id="IPR003299">
    <property type="entry name" value="Calflagin-bd"/>
</dbReference>
<evidence type="ECO:0000256" key="1">
    <source>
        <dbReference type="ARBA" id="ARBA00002387"/>
    </source>
</evidence>
<dbReference type="PRINTS" id="PR01362">
    <property type="entry name" value="CALFLAGIN"/>
</dbReference>
<keyword evidence="4" id="KW-0677">Repeat</keyword>
<dbReference type="InterPro" id="IPR054322">
    <property type="entry name" value="FCABP_EF-hand"/>
</dbReference>
<reference evidence="8" key="1">
    <citation type="journal article" date="2015" name="PLoS Genet.">
        <title>Genome Sequence and Transcriptome Analyses of Chrysochromulina tobin: Metabolic Tools for Enhanced Algal Fitness in the Prominent Order Prymnesiales (Haptophyceae).</title>
        <authorList>
            <person name="Hovde B.T."/>
            <person name="Deodato C.R."/>
            <person name="Hunsperger H.M."/>
            <person name="Ryken S.A."/>
            <person name="Yost W."/>
            <person name="Jha R.K."/>
            <person name="Patterson J."/>
            <person name="Monnat R.J. Jr."/>
            <person name="Barlow S.B."/>
            <person name="Starkenburg S.R."/>
            <person name="Cattolico R.A."/>
        </authorList>
    </citation>
    <scope>NUCLEOTIDE SEQUENCE</scope>
    <source>
        <strain evidence="8">CCMP291</strain>
    </source>
</reference>
<keyword evidence="8" id="KW-1185">Reference proteome</keyword>
<organism evidence="7 8">
    <name type="scientific">Chrysochromulina tobinii</name>
    <dbReference type="NCBI Taxonomy" id="1460289"/>
    <lineage>
        <taxon>Eukaryota</taxon>
        <taxon>Haptista</taxon>
        <taxon>Haptophyta</taxon>
        <taxon>Prymnesiophyceae</taxon>
        <taxon>Prymnesiales</taxon>
        <taxon>Chrysochromulinaceae</taxon>
        <taxon>Chrysochromulina</taxon>
    </lineage>
</organism>
<dbReference type="PROSITE" id="PS50222">
    <property type="entry name" value="EF_HAND_2"/>
    <property type="match status" value="3"/>
</dbReference>
<evidence type="ECO:0000256" key="4">
    <source>
        <dbReference type="ARBA" id="ARBA00022737"/>
    </source>
</evidence>
<dbReference type="GO" id="GO:0005509">
    <property type="term" value="F:calcium ion binding"/>
    <property type="evidence" value="ECO:0007669"/>
    <property type="project" value="InterPro"/>
</dbReference>
<keyword evidence="7" id="KW-0966">Cell projection</keyword>
<feature type="domain" description="EF-hand" evidence="6">
    <location>
        <begin position="74"/>
        <end position="109"/>
    </location>
</feature>
<feature type="domain" description="EF-hand" evidence="6">
    <location>
        <begin position="193"/>
        <end position="228"/>
    </location>
</feature>
<dbReference type="InterPro" id="IPR011992">
    <property type="entry name" value="EF-hand-dom_pair"/>
</dbReference>
<dbReference type="Proteomes" id="UP000037460">
    <property type="component" value="Unassembled WGS sequence"/>
</dbReference>
<dbReference type="SMART" id="SM00054">
    <property type="entry name" value="EFh"/>
    <property type="match status" value="3"/>
</dbReference>
<evidence type="ECO:0000256" key="2">
    <source>
        <dbReference type="ARBA" id="ARBA00005727"/>
    </source>
</evidence>
<dbReference type="AlphaFoldDB" id="A0A0M0JMS3"/>
<feature type="domain" description="EF-hand" evidence="6">
    <location>
        <begin position="154"/>
        <end position="189"/>
    </location>
</feature>
<evidence type="ECO:0000256" key="5">
    <source>
        <dbReference type="ARBA" id="ARBA00022837"/>
    </source>
</evidence>
<dbReference type="Pfam" id="PF13499">
    <property type="entry name" value="EF-hand_7"/>
    <property type="match status" value="1"/>
</dbReference>
<dbReference type="Gene3D" id="1.10.238.10">
    <property type="entry name" value="EF-hand"/>
    <property type="match status" value="1"/>
</dbReference>
<dbReference type="PROSITE" id="PS00018">
    <property type="entry name" value="EF_HAND_1"/>
    <property type="match status" value="2"/>
</dbReference>
<comment type="similarity">
    <text evidence="2">Belongs to the calflagin family.</text>
</comment>
<evidence type="ECO:0000256" key="3">
    <source>
        <dbReference type="ARBA" id="ARBA00022723"/>
    </source>
</evidence>
<keyword evidence="5" id="KW-0106">Calcium</keyword>
<accession>A0A0M0JMS3</accession>
<dbReference type="InterPro" id="IPR002048">
    <property type="entry name" value="EF_hand_dom"/>
</dbReference>
<gene>
    <name evidence="7" type="ORF">Ctob_007028</name>
</gene>
<keyword evidence="7" id="KW-0282">Flagellum</keyword>
<sequence>MPVFATTRQQPVSDANPVQFKQFKVAGLDLPISEFAVLPHTRKFPQQPNSASRPKANINWSSWSAKLPTGNDSVSQHVRRELFDKFDLSKNGYLSLAEVDKAVRHVLQCDALFKSKSAVMRAFQAARQANGQTDGSAGDNVERGEFLTLLRALKSYFELYSTFAKFDTSSDGRLTLDEFRRGVVILQRLGVVIPPAEVDAEFAHIDVNHNGLILFDEFANWASAADLAELARRQQAQGRVAASASAAFARAKTPAPPPPDEEAIRRKELLLATAETARQKRAATLTIDQMQTRAWSALNKPRCQKDFITNAPAKHLPSDADPMPGIHSDPSRPVDLAIVLGGQVVEPGHIGSASKIIREPWIKDERAWRCQRCLVLQRPGALTCVSCTKTRNGGQPEIMSRPLGR</sequence>
<keyword evidence="7" id="KW-0969">Cilium</keyword>
<dbReference type="CDD" id="cd00051">
    <property type="entry name" value="EFh"/>
    <property type="match status" value="1"/>
</dbReference>
<dbReference type="InterPro" id="IPR018247">
    <property type="entry name" value="EF_Hand_1_Ca_BS"/>
</dbReference>
<proteinExistence type="inferred from homology"/>